<proteinExistence type="predicted"/>
<evidence type="ECO:0000313" key="2">
    <source>
        <dbReference type="Proteomes" id="UP000175679"/>
    </source>
</evidence>
<gene>
    <name evidence="1" type="ORF">BIY23_00470</name>
</gene>
<name>A0A1E7QL72_WOLPI</name>
<comment type="caution">
    <text evidence="1">The sequence shown here is derived from an EMBL/GenBank/DDBJ whole genome shotgun (WGS) entry which is preliminary data.</text>
</comment>
<keyword evidence="2" id="KW-1185">Reference proteome</keyword>
<evidence type="ECO:0000313" key="1">
    <source>
        <dbReference type="EMBL" id="OEY86964.1"/>
    </source>
</evidence>
<dbReference type="Proteomes" id="UP000175679">
    <property type="component" value="Unassembled WGS sequence"/>
</dbReference>
<dbReference type="RefSeq" id="WP_070064614.1">
    <property type="nucleotide sequence ID" value="NZ_MJMG01000001.1"/>
</dbReference>
<organism evidence="1 2">
    <name type="scientific">Wolbachia pipientis</name>
    <dbReference type="NCBI Taxonomy" id="955"/>
    <lineage>
        <taxon>Bacteria</taxon>
        <taxon>Pseudomonadati</taxon>
        <taxon>Pseudomonadota</taxon>
        <taxon>Alphaproteobacteria</taxon>
        <taxon>Rickettsiales</taxon>
        <taxon>Anaplasmataceae</taxon>
        <taxon>Wolbachieae</taxon>
        <taxon>Wolbachia</taxon>
    </lineage>
</organism>
<dbReference type="AlphaFoldDB" id="A0A1E7QL72"/>
<accession>A0A1E7QL72</accession>
<sequence>MHIISILLLVFFPFLTFSVENKGHVENSTVNTVDCKFDYSYYPGMDYNSAYELYTIKHNYHRYSNELKILANKRIKKILNKNKS</sequence>
<protein>
    <submittedName>
        <fullName evidence="1">Uncharacterized protein</fullName>
    </submittedName>
</protein>
<dbReference type="EMBL" id="MJMG01000001">
    <property type="protein sequence ID" value="OEY86964.1"/>
    <property type="molecule type" value="Genomic_DNA"/>
</dbReference>
<reference evidence="1 2" key="1">
    <citation type="submission" date="2016-09" db="EMBL/GenBank/DDBJ databases">
        <title>Genomic evidence for plant-parasitic nematodes as the earliest Wolbachia hosts.</title>
        <authorList>
            <person name="Brown A.M."/>
            <person name="Wasala S.K."/>
            <person name="Howe D.K."/>
            <person name="Peetz A.B."/>
            <person name="Zasada I.A."/>
            <person name="Denver D.R."/>
        </authorList>
    </citation>
    <scope>NUCLEOTIDE SEQUENCE [LARGE SCALE GENOMIC DNA]</scope>
    <source>
        <strain evidence="2">wPpe</strain>
    </source>
</reference>